<reference evidence="5 6" key="1">
    <citation type="submission" date="2018-06" db="EMBL/GenBank/DDBJ databases">
        <title>Paenibacillus montanisoli sp. nov., isolated from mountain area soil.</title>
        <authorList>
            <person name="Wu M."/>
        </authorList>
    </citation>
    <scope>NUCLEOTIDE SEQUENCE [LARGE SCALE GENOMIC DNA]</scope>
    <source>
        <strain evidence="5 6">RA17</strain>
    </source>
</reference>
<keyword evidence="6" id="KW-1185">Reference proteome</keyword>
<dbReference type="PANTHER" id="PTHR22946">
    <property type="entry name" value="DIENELACTONE HYDROLASE DOMAIN-CONTAINING PROTEIN-RELATED"/>
    <property type="match status" value="1"/>
</dbReference>
<dbReference type="Pfam" id="PF22244">
    <property type="entry name" value="GCE_fung"/>
    <property type="match status" value="1"/>
</dbReference>
<dbReference type="Proteomes" id="UP000249260">
    <property type="component" value="Unassembled WGS sequence"/>
</dbReference>
<dbReference type="Gene3D" id="3.40.50.1820">
    <property type="entry name" value="alpha/beta hydrolase"/>
    <property type="match status" value="1"/>
</dbReference>
<sequence length="371" mass="41021">MNVERILPQLLVGQNGLEIDSAQQWEELRRPELLELFAEHVYGRQPLQRPETMTFTAASQAGCLDGKAIRKSIHIDFSGENGGQGRIRLTLYVPADAAAGKKRYPAFLLFDHGRLSAVPEGDSPSSPFWPVEQILASGYAATMIAAEDIDPDEHDGFRNGVHGIFDPQDRPRAADAWGTIAAWAWGLSRAMDYLETDPDVDPARIAVIGHSRGGKTALWAGALDERIAMVVSNESGCTGAAVSRGKAGERVHQINKAFPHWFSENYKRYNHKEDELPVDQHLLLALIAPRLLYVSSAAEDEWADPVSEYLSLQLAEPVYRLFGADGVAAEPFPQLDSPLHTERCGYHVRAGQHDLTKVDWMYILGFANGRL</sequence>
<dbReference type="AlphaFoldDB" id="A0A328TVI1"/>
<evidence type="ECO:0000313" key="6">
    <source>
        <dbReference type="Proteomes" id="UP000249260"/>
    </source>
</evidence>
<gene>
    <name evidence="5" type="ORF">DL346_20750</name>
</gene>
<evidence type="ECO:0000256" key="1">
    <source>
        <dbReference type="ARBA" id="ARBA00022487"/>
    </source>
</evidence>
<name>A0A328TVI1_9BACL</name>
<organism evidence="5 6">
    <name type="scientific">Paenibacillus montanisoli</name>
    <dbReference type="NCBI Taxonomy" id="2081970"/>
    <lineage>
        <taxon>Bacteria</taxon>
        <taxon>Bacillati</taxon>
        <taxon>Bacillota</taxon>
        <taxon>Bacilli</taxon>
        <taxon>Bacillales</taxon>
        <taxon>Paenibacillaceae</taxon>
        <taxon>Paenibacillus</taxon>
    </lineage>
</organism>
<keyword evidence="1" id="KW-0719">Serine esterase</keyword>
<dbReference type="PANTHER" id="PTHR22946:SF9">
    <property type="entry name" value="POLYKETIDE TRANSFERASE AF380"/>
    <property type="match status" value="1"/>
</dbReference>
<keyword evidence="2" id="KW-0732">Signal</keyword>
<keyword evidence="3" id="KW-0378">Hydrolase</keyword>
<proteinExistence type="predicted"/>
<dbReference type="InterPro" id="IPR050261">
    <property type="entry name" value="FrsA_esterase"/>
</dbReference>
<evidence type="ECO:0000256" key="2">
    <source>
        <dbReference type="ARBA" id="ARBA00022729"/>
    </source>
</evidence>
<dbReference type="SUPFAM" id="SSF53474">
    <property type="entry name" value="alpha/beta-Hydrolases"/>
    <property type="match status" value="1"/>
</dbReference>
<dbReference type="InterPro" id="IPR054579">
    <property type="entry name" value="GCE-like_dom"/>
</dbReference>
<dbReference type="GO" id="GO:0052689">
    <property type="term" value="F:carboxylic ester hydrolase activity"/>
    <property type="evidence" value="ECO:0007669"/>
    <property type="project" value="UniProtKB-KW"/>
</dbReference>
<evidence type="ECO:0000313" key="5">
    <source>
        <dbReference type="EMBL" id="RAP74499.1"/>
    </source>
</evidence>
<comment type="caution">
    <text evidence="5">The sequence shown here is derived from an EMBL/GenBank/DDBJ whole genome shotgun (WGS) entry which is preliminary data.</text>
</comment>
<feature type="domain" description="4-O-methyl-glucuronoyl methylesterase-like" evidence="4">
    <location>
        <begin position="176"/>
        <end position="323"/>
    </location>
</feature>
<evidence type="ECO:0000256" key="3">
    <source>
        <dbReference type="ARBA" id="ARBA00022801"/>
    </source>
</evidence>
<accession>A0A328TVI1</accession>
<dbReference type="InterPro" id="IPR029058">
    <property type="entry name" value="AB_hydrolase_fold"/>
</dbReference>
<dbReference type="OrthoDB" id="9809261at2"/>
<evidence type="ECO:0000259" key="4">
    <source>
        <dbReference type="Pfam" id="PF22244"/>
    </source>
</evidence>
<dbReference type="EMBL" id="QLUW01000004">
    <property type="protein sequence ID" value="RAP74499.1"/>
    <property type="molecule type" value="Genomic_DNA"/>
</dbReference>
<protein>
    <submittedName>
        <fullName evidence="5">Acetylxylan esterase</fullName>
    </submittedName>
</protein>